<comment type="caution">
    <text evidence="2">The sequence shown here is derived from an EMBL/GenBank/DDBJ whole genome shotgun (WGS) entry which is preliminary data.</text>
</comment>
<dbReference type="InterPro" id="IPR043129">
    <property type="entry name" value="ATPase_NBD"/>
</dbReference>
<dbReference type="InterPro" id="IPR024230">
    <property type="entry name" value="GspL_cyto_dom"/>
</dbReference>
<reference evidence="2 3" key="1">
    <citation type="journal article" date="2016" name="Plant Pathol.">
        <title>Genetic characterization of strains named as Xanthomonas axonopodis pv. dieffenbachiae leads to a taxonomic revision of the X. axonopodis species complex.</title>
        <authorList>
            <person name="Constantin E.C."/>
            <person name="Cleenwerck I."/>
            <person name="Maes M."/>
            <person name="Baeyen S."/>
            <person name="Van Malderghem C."/>
            <person name="De Vos P."/>
            <person name="Cottyn B."/>
        </authorList>
    </citation>
    <scope>NUCLEOTIDE SEQUENCE [LARGE SCALE GENOMIC DNA]</scope>
    <source>
        <strain evidence="3">LMG9055</strain>
    </source>
</reference>
<dbReference type="GO" id="GO:0009276">
    <property type="term" value="C:Gram-negative-bacterium-type cell wall"/>
    <property type="evidence" value="ECO:0007669"/>
    <property type="project" value="InterPro"/>
</dbReference>
<gene>
    <name evidence="2" type="ORF">IA54_006465</name>
</gene>
<evidence type="ECO:0000259" key="1">
    <source>
        <dbReference type="Pfam" id="PF05134"/>
    </source>
</evidence>
<organism evidence="2 3">
    <name type="scientific">Xanthomonas phaseoli pv. syngonii LMG 9055</name>
    <dbReference type="NCBI Taxonomy" id="1437878"/>
    <lineage>
        <taxon>Bacteria</taxon>
        <taxon>Pseudomonadati</taxon>
        <taxon>Pseudomonadota</taxon>
        <taxon>Gammaproteobacteria</taxon>
        <taxon>Lysobacterales</taxon>
        <taxon>Lysobacteraceae</taxon>
        <taxon>Xanthomonas</taxon>
    </lineage>
</organism>
<feature type="domain" description="GspL cytoplasmic actin-ATPase-like" evidence="1">
    <location>
        <begin position="39"/>
        <end position="158"/>
    </location>
</feature>
<dbReference type="NCBIfam" id="TIGR01709">
    <property type="entry name" value="typeII_sec_gspL"/>
    <property type="match status" value="1"/>
</dbReference>
<sequence length="362" mass="38425">MTTTLLLLPTDAGAQSIAVRADAQGQVQSVRQATTPPEPSARTLLVVPGVDVHLRWLSLPGRSMAQSRAAARLHLAEHLAVDAQALHVVIAASAEADGTRLVAAVDSVVMQHWLARATQLGCVPDAVVPDCLLLEPGADATVAVMHWDGRWLIRRAQLACSLEPEAARLLLGDGVPAVLPVPDPTQSIACFARNAAHVPINLLQHPFANKAAAEHKRAPRRLAVLAALVLLSPALLLLAQTLRYEIGARVLQTRAATQLGVRDAAAVPAALQARRQAGTATDRLAVQLSTLFAAVDALPATELDQLDYNAAQPLRATLLHTDDANLQQLSARLADAGWKLDPGSSQVEDGRMRTPFALEPLR</sequence>
<dbReference type="Proteomes" id="UP000050343">
    <property type="component" value="Unassembled WGS sequence"/>
</dbReference>
<evidence type="ECO:0000313" key="2">
    <source>
        <dbReference type="EMBL" id="OQP78438.1"/>
    </source>
</evidence>
<dbReference type="SUPFAM" id="SSF53067">
    <property type="entry name" value="Actin-like ATPase domain"/>
    <property type="match status" value="1"/>
</dbReference>
<proteinExistence type="predicted"/>
<evidence type="ECO:0000313" key="3">
    <source>
        <dbReference type="Proteomes" id="UP000050343"/>
    </source>
</evidence>
<dbReference type="AlphaFoldDB" id="A0A1V9H6E4"/>
<dbReference type="InterPro" id="IPR007812">
    <property type="entry name" value="T2SS_protein-GspL"/>
</dbReference>
<dbReference type="GO" id="GO:0015627">
    <property type="term" value="C:type II protein secretion system complex"/>
    <property type="evidence" value="ECO:0007669"/>
    <property type="project" value="InterPro"/>
</dbReference>
<protein>
    <submittedName>
        <fullName evidence="2">Type II secretion system protein GspL</fullName>
    </submittedName>
</protein>
<accession>A0A1V9H6E4</accession>
<dbReference type="Gene3D" id="3.30.420.380">
    <property type="match status" value="1"/>
</dbReference>
<reference evidence="2 3" key="2">
    <citation type="journal article" date="2017" name="Plant Pathol.">
        <title>Pathogenicity and virulence gene content of Xanthomonas strains infecting Araceae, formerly known as Xanthomonas axonopodis pv. dieffenbachiae.</title>
        <authorList>
            <person name="Constantin E.C."/>
            <person name="Haegeman A."/>
            <person name="Van Vaerenbergh J."/>
            <person name="Baeyen S."/>
            <person name="Van Malderghem C."/>
            <person name="Maes M."/>
            <person name="Cottyn B."/>
        </authorList>
    </citation>
    <scope>NUCLEOTIDE SEQUENCE [LARGE SCALE GENOMIC DNA]</scope>
    <source>
        <strain evidence="3">LMG9055</strain>
    </source>
</reference>
<dbReference type="EMBL" id="JPUO02000168">
    <property type="protein sequence ID" value="OQP78438.1"/>
    <property type="molecule type" value="Genomic_DNA"/>
</dbReference>
<dbReference type="Pfam" id="PF05134">
    <property type="entry name" value="T2SSL"/>
    <property type="match status" value="1"/>
</dbReference>
<dbReference type="GO" id="GO:0015628">
    <property type="term" value="P:protein secretion by the type II secretion system"/>
    <property type="evidence" value="ECO:0007669"/>
    <property type="project" value="InterPro"/>
</dbReference>
<name>A0A1V9H6E4_9XANT</name>
<dbReference type="CDD" id="cd24017">
    <property type="entry name" value="ASKHA_T2SSL_N"/>
    <property type="match status" value="1"/>
</dbReference>